<keyword evidence="2" id="KW-0326">Glycosidase</keyword>
<reference evidence="6 7" key="1">
    <citation type="submission" date="2024-02" db="EMBL/GenBank/DDBJ databases">
        <authorList>
            <person name="Saticioglu I.B."/>
        </authorList>
    </citation>
    <scope>NUCLEOTIDE SEQUENCE [LARGE SCALE GENOMIC DNA]</scope>
    <source>
        <strain evidence="6 7">Mu-80</strain>
    </source>
</reference>
<keyword evidence="1" id="KW-0378">Hydrolase</keyword>
<evidence type="ECO:0000256" key="1">
    <source>
        <dbReference type="ARBA" id="ARBA00022801"/>
    </source>
</evidence>
<keyword evidence="4" id="KW-1133">Transmembrane helix</keyword>
<feature type="domain" description="Beta-xylosidase C-terminal Concanavalin A-like" evidence="5">
    <location>
        <begin position="289"/>
        <end position="477"/>
    </location>
</feature>
<dbReference type="Gene3D" id="2.115.10.20">
    <property type="entry name" value="Glycosyl hydrolase domain, family 43"/>
    <property type="match status" value="2"/>
</dbReference>
<evidence type="ECO:0000313" key="6">
    <source>
        <dbReference type="EMBL" id="MEJ1089083.1"/>
    </source>
</evidence>
<dbReference type="Gene3D" id="2.60.120.200">
    <property type="match status" value="1"/>
</dbReference>
<accession>A0ABU8LCN1</accession>
<dbReference type="InterPro" id="IPR023296">
    <property type="entry name" value="Glyco_hydro_beta-prop_sf"/>
</dbReference>
<gene>
    <name evidence="6" type="ORF">WDU99_12240</name>
</gene>
<sequence length="594" mass="63456">MFHAGEHLDDPLGEWYVYYAPHDAPGGINVMYADSLDGPWTHYEGNPIVKSTWDGHYDVSHVSSPDVAWNDDAGEVFLYFHGENNTDRYATSADGLSFDYGGVVMTTQQFGQNATETSYNRVFENPFPENGWEYAMYFMVNDTSNVRRIGLAYSHDMISWEAQPGWVVEPTAVEGANVAGPELWEWNGTYYVLYGSSVGTIFAKQVDRDLRGIGDPIPLYIPSPFPPEDGRASSPQIVTADGKTHMIFEAGGRLGATVHHATLDPDGHRDPVNTHPDDPLFAQCSGAGSDEFDGDALETRWTVLHDDEGRQRLEDGALVLTSPATSINGATIPNLPVPDGAWEVTTEIEYAPTAKYHQAGLTLYSDDLNNAKLVWSFANGGIRFDFTWKRDGKDRFDSWAWEDTLFPPADLGSTAWLRLSSNGEYIVAALSTDGTTFTTVGRPIPAADLAADSIGVTAFRGVASAPDAEARFNWFRFTPSEAELADCASDGTAPGDDTDPGNGTAPGDGTNPGDDVDDGATPGDGTAPDDGTGPGATPGDDDASDTDVDPAPNGSGDSGLAATGGEVPLALPVVGGLLLLTGAGALVLRRLRRS</sequence>
<evidence type="ECO:0000313" key="7">
    <source>
        <dbReference type="Proteomes" id="UP001371224"/>
    </source>
</evidence>
<dbReference type="SUPFAM" id="SSF75005">
    <property type="entry name" value="Arabinanase/levansucrase/invertase"/>
    <property type="match status" value="2"/>
</dbReference>
<evidence type="ECO:0000256" key="3">
    <source>
        <dbReference type="SAM" id="MobiDB-lite"/>
    </source>
</evidence>
<feature type="compositionally biased region" description="Low complexity" evidence="3">
    <location>
        <begin position="490"/>
        <end position="538"/>
    </location>
</feature>
<name>A0ABU8LCN1_9MICO</name>
<evidence type="ECO:0000259" key="5">
    <source>
        <dbReference type="Pfam" id="PF17851"/>
    </source>
</evidence>
<dbReference type="EMBL" id="JBBDGM010000010">
    <property type="protein sequence ID" value="MEJ1089083.1"/>
    <property type="molecule type" value="Genomic_DNA"/>
</dbReference>
<keyword evidence="4" id="KW-0472">Membrane</keyword>
<dbReference type="Pfam" id="PF17851">
    <property type="entry name" value="GH43_C2"/>
    <property type="match status" value="1"/>
</dbReference>
<dbReference type="InterPro" id="IPR013320">
    <property type="entry name" value="ConA-like_dom_sf"/>
</dbReference>
<evidence type="ECO:0000256" key="4">
    <source>
        <dbReference type="SAM" id="Phobius"/>
    </source>
</evidence>
<dbReference type="Proteomes" id="UP001371224">
    <property type="component" value="Unassembled WGS sequence"/>
</dbReference>
<dbReference type="InterPro" id="IPR041542">
    <property type="entry name" value="GH43_C2"/>
</dbReference>
<dbReference type="RefSeq" id="WP_337332743.1">
    <property type="nucleotide sequence ID" value="NZ_JBBDGM010000010.1"/>
</dbReference>
<evidence type="ECO:0000256" key="2">
    <source>
        <dbReference type="ARBA" id="ARBA00023295"/>
    </source>
</evidence>
<keyword evidence="4" id="KW-0812">Transmembrane</keyword>
<protein>
    <recommendedName>
        <fullName evidence="5">Beta-xylosidase C-terminal Concanavalin A-like domain-containing protein</fullName>
    </recommendedName>
</protein>
<keyword evidence="7" id="KW-1185">Reference proteome</keyword>
<comment type="caution">
    <text evidence="6">The sequence shown here is derived from an EMBL/GenBank/DDBJ whole genome shotgun (WGS) entry which is preliminary data.</text>
</comment>
<feature type="transmembrane region" description="Helical" evidence="4">
    <location>
        <begin position="569"/>
        <end position="588"/>
    </location>
</feature>
<feature type="region of interest" description="Disordered" evidence="3">
    <location>
        <begin position="486"/>
        <end position="564"/>
    </location>
</feature>
<organism evidence="6 7">
    <name type="scientific">Microbacterium bandirmense</name>
    <dbReference type="NCBI Taxonomy" id="3122050"/>
    <lineage>
        <taxon>Bacteria</taxon>
        <taxon>Bacillati</taxon>
        <taxon>Actinomycetota</taxon>
        <taxon>Actinomycetes</taxon>
        <taxon>Micrococcales</taxon>
        <taxon>Microbacteriaceae</taxon>
        <taxon>Microbacterium</taxon>
    </lineage>
</organism>
<proteinExistence type="predicted"/>
<feature type="compositionally biased region" description="Acidic residues" evidence="3">
    <location>
        <begin position="539"/>
        <end position="548"/>
    </location>
</feature>
<dbReference type="SUPFAM" id="SSF49899">
    <property type="entry name" value="Concanavalin A-like lectins/glucanases"/>
    <property type="match status" value="1"/>
</dbReference>